<dbReference type="Pfam" id="PF12802">
    <property type="entry name" value="MarR_2"/>
    <property type="match status" value="1"/>
</dbReference>
<dbReference type="RefSeq" id="WP_006348170.1">
    <property type="nucleotide sequence ID" value="NZ_CP029159.1"/>
</dbReference>
<dbReference type="GO" id="GO:0003700">
    <property type="term" value="F:DNA-binding transcription factor activity"/>
    <property type="evidence" value="ECO:0007669"/>
    <property type="project" value="InterPro"/>
</dbReference>
<dbReference type="Gene3D" id="1.10.10.10">
    <property type="entry name" value="Winged helix-like DNA-binding domain superfamily/Winged helix DNA-binding domain"/>
    <property type="match status" value="1"/>
</dbReference>
<proteinExistence type="predicted"/>
<dbReference type="InterPro" id="IPR036390">
    <property type="entry name" value="WH_DNA-bd_sf"/>
</dbReference>
<dbReference type="GO" id="GO:0006950">
    <property type="term" value="P:response to stress"/>
    <property type="evidence" value="ECO:0007669"/>
    <property type="project" value="TreeGrafter"/>
</dbReference>
<gene>
    <name evidence="2" type="ORF">STSU_018300</name>
</gene>
<dbReference type="PANTHER" id="PTHR33164">
    <property type="entry name" value="TRANSCRIPTIONAL REGULATOR, MARR FAMILY"/>
    <property type="match status" value="1"/>
</dbReference>
<dbReference type="InterPro" id="IPR039422">
    <property type="entry name" value="MarR/SlyA-like"/>
</dbReference>
<keyword evidence="3" id="KW-1185">Reference proteome</keyword>
<evidence type="ECO:0000256" key="1">
    <source>
        <dbReference type="SAM" id="MobiDB-lite"/>
    </source>
</evidence>
<dbReference type="AlphaFoldDB" id="I2N1P4"/>
<evidence type="ECO:0000313" key="2">
    <source>
        <dbReference type="EMBL" id="QKM68836.1"/>
    </source>
</evidence>
<dbReference type="InterPro" id="IPR000835">
    <property type="entry name" value="HTH_MarR-typ"/>
</dbReference>
<evidence type="ECO:0000313" key="3">
    <source>
        <dbReference type="Proteomes" id="UP000005940"/>
    </source>
</evidence>
<reference evidence="2 3" key="1">
    <citation type="journal article" date="2012" name="J. Bacteriol.">
        <title>Draft genome of Streptomyces tsukubaensis NRRL 18488, the producer of the clinically important immunosuppressant tacrolimus (FK506).</title>
        <authorList>
            <person name="Barreiro C."/>
            <person name="Prieto C."/>
            <person name="Sola-Landa A."/>
            <person name="Solera E."/>
            <person name="Martinez-Castro M."/>
            <person name="Perez-Redondo R."/>
            <person name="Garcia-Estrada C."/>
            <person name="Aparicio J.F."/>
            <person name="Fernandez-Martinez L.T."/>
            <person name="Santos-Aberturas J."/>
            <person name="Salehi-Najafabadi Z."/>
            <person name="Rodriguez-Garcia A."/>
            <person name="Tauch A."/>
            <person name="Martin J.F."/>
        </authorList>
    </citation>
    <scope>NUCLEOTIDE SEQUENCE [LARGE SCALE GENOMIC DNA]</scope>
    <source>
        <strain evidence="3">DSM 42081 / NBRC 108919 / NRRL 18488 / 9993</strain>
    </source>
</reference>
<feature type="compositionally biased region" description="Basic and acidic residues" evidence="1">
    <location>
        <begin position="157"/>
        <end position="167"/>
    </location>
</feature>
<dbReference type="PANTHER" id="PTHR33164:SF57">
    <property type="entry name" value="MARR-FAMILY TRANSCRIPTIONAL REGULATOR"/>
    <property type="match status" value="1"/>
</dbReference>
<name>I2N1P4_STRT9</name>
<dbReference type="InterPro" id="IPR036388">
    <property type="entry name" value="WH-like_DNA-bd_sf"/>
</dbReference>
<organism evidence="2 3">
    <name type="scientific">Streptomyces tsukubensis (strain DSM 42081 / NBRC 108919 / NRRL 18488 / 9993)</name>
    <dbReference type="NCBI Taxonomy" id="1114943"/>
    <lineage>
        <taxon>Bacteria</taxon>
        <taxon>Bacillati</taxon>
        <taxon>Actinomycetota</taxon>
        <taxon>Actinomycetes</taxon>
        <taxon>Kitasatosporales</taxon>
        <taxon>Streptomycetaceae</taxon>
        <taxon>Streptomyces</taxon>
    </lineage>
</organism>
<dbReference type="SUPFAM" id="SSF46785">
    <property type="entry name" value="Winged helix' DNA-binding domain"/>
    <property type="match status" value="1"/>
</dbReference>
<sequence length="177" mass="19489">MAAQTLYAELARQLNSIGALRRGLLRALPADCPSGPAATLSLLHRHGEMRMSRLCELLAVDMSVTSRHVAHAVDGGWVERAPDPGDRRSRLLRLTPEGTAKLRELHERSAVLLSRQLAEWSDGEIGDLIGMLERLRCSFTAEPRELRERAGPPAAGEHPEPPRRQRLPEAVPPPTPV</sequence>
<accession>I2N1P4</accession>
<protein>
    <submittedName>
        <fullName evidence="2">MarR family transcriptional regulator</fullName>
    </submittedName>
</protein>
<dbReference type="EMBL" id="CP029159">
    <property type="protein sequence ID" value="QKM68836.1"/>
    <property type="molecule type" value="Genomic_DNA"/>
</dbReference>
<dbReference type="Proteomes" id="UP000005940">
    <property type="component" value="Chromosome"/>
</dbReference>
<dbReference type="PROSITE" id="PS50995">
    <property type="entry name" value="HTH_MARR_2"/>
    <property type="match status" value="1"/>
</dbReference>
<feature type="region of interest" description="Disordered" evidence="1">
    <location>
        <begin position="143"/>
        <end position="177"/>
    </location>
</feature>
<dbReference type="SMART" id="SM00347">
    <property type="entry name" value="HTH_MARR"/>
    <property type="match status" value="1"/>
</dbReference>